<sequence length="274" mass="31262">MDIRFYHTGYCTHPECMVERGGSLRKAAFPAMTAHITHQGGNLLFDTGYAPRFFQACRRFPEKFYALTTPVTLSQPTIRERLGDAAHDINQIFLSHLHADHIAGLKDFPNTEIILSRAAYDFVYRTDKPESLTNRIIEVKQGFLRELLPQNLPQRARFIEDMPEVRLDEAFYPFEQGYRISADLIAVALPGHAAGQYGLIAGEFFLIADAVWRFATISHNRRPNPLTGLIAQNRNAVQATIDRLQHLHRRNREIILVPSHCEPTLRRLGMEGLD</sequence>
<dbReference type="Proteomes" id="UP000829455">
    <property type="component" value="Chromosome"/>
</dbReference>
<evidence type="ECO:0000256" key="4">
    <source>
        <dbReference type="ARBA" id="ARBA00022801"/>
    </source>
</evidence>
<name>A0ABY3Y9P7_9NEIS</name>
<feature type="domain" description="Metallo-beta-lactamase" evidence="6">
    <location>
        <begin position="30"/>
        <end position="260"/>
    </location>
</feature>
<dbReference type="Pfam" id="PF00753">
    <property type="entry name" value="Lactamase_B"/>
    <property type="match status" value="1"/>
</dbReference>
<reference evidence="7 8" key="1">
    <citation type="submission" date="2022-03" db="EMBL/GenBank/DDBJ databases">
        <title>Genome sequencing of Neisseria macacae.</title>
        <authorList>
            <person name="Baek M.-G."/>
        </authorList>
    </citation>
    <scope>NUCLEOTIDE SEQUENCE [LARGE SCALE GENOMIC DNA]</scope>
    <source>
        <strain evidence="7 8">ATCC 33926</strain>
    </source>
</reference>
<evidence type="ECO:0000313" key="7">
    <source>
        <dbReference type="EMBL" id="UNV86023.1"/>
    </source>
</evidence>
<keyword evidence="5" id="KW-0862">Zinc</keyword>
<proteinExistence type="inferred from homology"/>
<dbReference type="RefSeq" id="WP_039862971.1">
    <property type="nucleotide sequence ID" value="NZ_CP094241.1"/>
</dbReference>
<evidence type="ECO:0000256" key="3">
    <source>
        <dbReference type="ARBA" id="ARBA00022723"/>
    </source>
</evidence>
<comment type="cofactor">
    <cofactor evidence="1">
        <name>Zn(2+)</name>
        <dbReference type="ChEBI" id="CHEBI:29105"/>
    </cofactor>
</comment>
<dbReference type="SUPFAM" id="SSF56281">
    <property type="entry name" value="Metallo-hydrolase/oxidoreductase"/>
    <property type="match status" value="1"/>
</dbReference>
<organism evidence="7 8">
    <name type="scientific">Neisseria macacae ATCC 33926</name>
    <dbReference type="NCBI Taxonomy" id="997348"/>
    <lineage>
        <taxon>Bacteria</taxon>
        <taxon>Pseudomonadati</taxon>
        <taxon>Pseudomonadota</taxon>
        <taxon>Betaproteobacteria</taxon>
        <taxon>Neisseriales</taxon>
        <taxon>Neisseriaceae</taxon>
        <taxon>Neisseria</taxon>
    </lineage>
</organism>
<gene>
    <name evidence="7" type="ORF">MON40_05880</name>
</gene>
<keyword evidence="4" id="KW-0378">Hydrolase</keyword>
<keyword evidence="3" id="KW-0479">Metal-binding</keyword>
<accession>A0ABY3Y9P7</accession>
<dbReference type="CDD" id="cd07730">
    <property type="entry name" value="metallo-hydrolase-like_MBL-fold"/>
    <property type="match status" value="1"/>
</dbReference>
<evidence type="ECO:0000259" key="6">
    <source>
        <dbReference type="SMART" id="SM00849"/>
    </source>
</evidence>
<protein>
    <submittedName>
        <fullName evidence="7">MBL fold metallo-hydrolase</fullName>
    </submittedName>
</protein>
<keyword evidence="8" id="KW-1185">Reference proteome</keyword>
<evidence type="ECO:0000256" key="5">
    <source>
        <dbReference type="ARBA" id="ARBA00022833"/>
    </source>
</evidence>
<comment type="similarity">
    <text evidence="2">Belongs to the metallo-beta-lactamase superfamily.</text>
</comment>
<dbReference type="SMART" id="SM00849">
    <property type="entry name" value="Lactamase_B"/>
    <property type="match status" value="1"/>
</dbReference>
<dbReference type="InterPro" id="IPR036866">
    <property type="entry name" value="RibonucZ/Hydroxyglut_hydro"/>
</dbReference>
<evidence type="ECO:0000256" key="2">
    <source>
        <dbReference type="ARBA" id="ARBA00007749"/>
    </source>
</evidence>
<evidence type="ECO:0000256" key="1">
    <source>
        <dbReference type="ARBA" id="ARBA00001947"/>
    </source>
</evidence>
<dbReference type="PANTHER" id="PTHR42978">
    <property type="entry name" value="QUORUM-QUENCHING LACTONASE YTNP-RELATED-RELATED"/>
    <property type="match status" value="1"/>
</dbReference>
<evidence type="ECO:0000313" key="8">
    <source>
        <dbReference type="Proteomes" id="UP000829455"/>
    </source>
</evidence>
<dbReference type="InterPro" id="IPR051013">
    <property type="entry name" value="MBL_superfamily_lactonases"/>
</dbReference>
<dbReference type="EMBL" id="CP094241">
    <property type="protein sequence ID" value="UNV86023.1"/>
    <property type="molecule type" value="Genomic_DNA"/>
</dbReference>
<dbReference type="PANTHER" id="PTHR42978:SF2">
    <property type="entry name" value="102 KBASES UNSTABLE REGION: FROM 1 TO 119443"/>
    <property type="match status" value="1"/>
</dbReference>
<dbReference type="Gene3D" id="3.60.15.10">
    <property type="entry name" value="Ribonuclease Z/Hydroxyacylglutathione hydrolase-like"/>
    <property type="match status" value="1"/>
</dbReference>
<dbReference type="InterPro" id="IPR001279">
    <property type="entry name" value="Metallo-B-lactamas"/>
</dbReference>